<dbReference type="GO" id="GO:0005694">
    <property type="term" value="C:chromosome"/>
    <property type="evidence" value="ECO:0007669"/>
    <property type="project" value="InterPro"/>
</dbReference>
<protein>
    <recommendedName>
        <fullName evidence="1">DNA topoisomerase type IA zn finger domain-containing protein</fullName>
    </recommendedName>
</protein>
<dbReference type="Gene3D" id="3.30.65.10">
    <property type="entry name" value="Bacterial Topoisomerase I, domain 1"/>
    <property type="match status" value="2"/>
</dbReference>
<keyword evidence="3" id="KW-1185">Reference proteome</keyword>
<feature type="domain" description="DNA topoisomerase type IA zn finger" evidence="1">
    <location>
        <begin position="50"/>
        <end position="83"/>
    </location>
</feature>
<dbReference type="InterPro" id="IPR013498">
    <property type="entry name" value="Topo_IA_Znf"/>
</dbReference>
<gene>
    <name evidence="2" type="ORF">GCM10007895_30070</name>
</gene>
<dbReference type="Pfam" id="PF01396">
    <property type="entry name" value="Zn_ribbon_Top1"/>
    <property type="match status" value="3"/>
</dbReference>
<name>A0AA37RXV4_9GAMM</name>
<comment type="caution">
    <text evidence="2">The sequence shown here is derived from an EMBL/GenBank/DDBJ whole genome shotgun (WGS) entry which is preliminary data.</text>
</comment>
<reference evidence="2" key="2">
    <citation type="submission" date="2023-01" db="EMBL/GenBank/DDBJ databases">
        <title>Draft genome sequence of Paraferrimonas sedimenticola strain NBRC 101628.</title>
        <authorList>
            <person name="Sun Q."/>
            <person name="Mori K."/>
        </authorList>
    </citation>
    <scope>NUCLEOTIDE SEQUENCE</scope>
    <source>
        <strain evidence="2">NBRC 101628</strain>
    </source>
</reference>
<organism evidence="2 3">
    <name type="scientific">Paraferrimonas sedimenticola</name>
    <dbReference type="NCBI Taxonomy" id="375674"/>
    <lineage>
        <taxon>Bacteria</taxon>
        <taxon>Pseudomonadati</taxon>
        <taxon>Pseudomonadota</taxon>
        <taxon>Gammaproteobacteria</taxon>
        <taxon>Alteromonadales</taxon>
        <taxon>Ferrimonadaceae</taxon>
        <taxon>Paraferrimonas</taxon>
    </lineage>
</organism>
<dbReference type="EMBL" id="BSNC01000009">
    <property type="protein sequence ID" value="GLP97700.1"/>
    <property type="molecule type" value="Genomic_DNA"/>
</dbReference>
<dbReference type="GO" id="GO:0006265">
    <property type="term" value="P:DNA topological change"/>
    <property type="evidence" value="ECO:0007669"/>
    <property type="project" value="InterPro"/>
</dbReference>
<evidence type="ECO:0000313" key="3">
    <source>
        <dbReference type="Proteomes" id="UP001161422"/>
    </source>
</evidence>
<dbReference type="SUPFAM" id="SSF57783">
    <property type="entry name" value="Zinc beta-ribbon"/>
    <property type="match status" value="2"/>
</dbReference>
<feature type="domain" description="DNA topoisomerase type IA zn finger" evidence="1">
    <location>
        <begin position="6"/>
        <end position="40"/>
    </location>
</feature>
<dbReference type="PANTHER" id="PTHR42785:SF1">
    <property type="entry name" value="DNA TOPOISOMERASE"/>
    <property type="match status" value="1"/>
</dbReference>
<accession>A0AA37RXV4</accession>
<dbReference type="PANTHER" id="PTHR42785">
    <property type="entry name" value="DNA TOPOISOMERASE, TYPE IA, CORE"/>
    <property type="match status" value="1"/>
</dbReference>
<proteinExistence type="predicted"/>
<evidence type="ECO:0000313" key="2">
    <source>
        <dbReference type="EMBL" id="GLP97700.1"/>
    </source>
</evidence>
<dbReference type="GO" id="GO:0003917">
    <property type="term" value="F:DNA topoisomerase type I (single strand cut, ATP-independent) activity"/>
    <property type="evidence" value="ECO:0007669"/>
    <property type="project" value="InterPro"/>
</dbReference>
<reference evidence="2" key="1">
    <citation type="journal article" date="2014" name="Int. J. Syst. Evol. Microbiol.">
        <title>Complete genome sequence of Corynebacterium casei LMG S-19264T (=DSM 44701T), isolated from a smear-ripened cheese.</title>
        <authorList>
            <consortium name="US DOE Joint Genome Institute (JGI-PGF)"/>
            <person name="Walter F."/>
            <person name="Albersmeier A."/>
            <person name="Kalinowski J."/>
            <person name="Ruckert C."/>
        </authorList>
    </citation>
    <scope>NUCLEOTIDE SEQUENCE</scope>
    <source>
        <strain evidence="2">NBRC 101628</strain>
    </source>
</reference>
<dbReference type="AlphaFoldDB" id="A0AA37RXV4"/>
<feature type="domain" description="DNA topoisomerase type IA zn finger" evidence="1">
    <location>
        <begin position="89"/>
        <end position="114"/>
    </location>
</feature>
<sequence length="124" mass="13754">MIDGSRCPQCEKPLAVKSGRYGMFIGCTGFPECDYHENPNQAQESDKAPCPVCSKGELESRTSRFGKVFWGCNRYPKCKYVVNYTPVAEACPKCGWSILVERNLAAGPSLACPQKACNYKRSKD</sequence>
<dbReference type="GO" id="GO:0003677">
    <property type="term" value="F:DNA binding"/>
    <property type="evidence" value="ECO:0007669"/>
    <property type="project" value="InterPro"/>
</dbReference>
<dbReference type="InterPro" id="IPR000380">
    <property type="entry name" value="Topo_IA"/>
</dbReference>
<dbReference type="Proteomes" id="UP001161422">
    <property type="component" value="Unassembled WGS sequence"/>
</dbReference>
<evidence type="ECO:0000259" key="1">
    <source>
        <dbReference type="Pfam" id="PF01396"/>
    </source>
</evidence>